<dbReference type="EMBL" id="JANVFS010000020">
    <property type="protein sequence ID" value="KAJ4476328.1"/>
    <property type="molecule type" value="Genomic_DNA"/>
</dbReference>
<name>A0A9W9A7H0_9AGAR</name>
<dbReference type="AlphaFoldDB" id="A0A9W9A7H0"/>
<reference evidence="3" key="1">
    <citation type="submission" date="2022-08" db="EMBL/GenBank/DDBJ databases">
        <authorList>
            <consortium name="DOE Joint Genome Institute"/>
            <person name="Min B."/>
            <person name="Riley R."/>
            <person name="Sierra-Patev S."/>
            <person name="Naranjo-Ortiz M."/>
            <person name="Looney B."/>
            <person name="Konkel Z."/>
            <person name="Slot J.C."/>
            <person name="Sakamoto Y."/>
            <person name="Steenwyk J.L."/>
            <person name="Rokas A."/>
            <person name="Carro J."/>
            <person name="Camarero S."/>
            <person name="Ferreira P."/>
            <person name="Molpeceres G."/>
            <person name="Ruiz-Duenas F.J."/>
            <person name="Serrano A."/>
            <person name="Henrissat B."/>
            <person name="Drula E."/>
            <person name="Hughes K.W."/>
            <person name="Mata J.L."/>
            <person name="Ishikawa N.K."/>
            <person name="Vargas-Isla R."/>
            <person name="Ushijima S."/>
            <person name="Smith C.A."/>
            <person name="Ahrendt S."/>
            <person name="Andreopoulos W."/>
            <person name="He G."/>
            <person name="Labutti K."/>
            <person name="Lipzen A."/>
            <person name="Ng V."/>
            <person name="Sandor L."/>
            <person name="Barry K."/>
            <person name="Martinez A.T."/>
            <person name="Xiao Y."/>
            <person name="Gibbons J.G."/>
            <person name="Terashima K."/>
            <person name="Hibbett D.S."/>
            <person name="Grigoriev I.V."/>
        </authorList>
    </citation>
    <scope>NUCLEOTIDE SEQUENCE</scope>
    <source>
        <strain evidence="3">Sp2 HRB7682 ss15</strain>
    </source>
</reference>
<evidence type="ECO:0000313" key="3">
    <source>
        <dbReference type="EMBL" id="KAJ4476328.1"/>
    </source>
</evidence>
<sequence length="434" mass="50270">MSKRSLPWSGTDEHEYDEDYSPYTRVRLIMQNGRYEDELDLLRSKTKELQARVAELDHEIDEIINLDMDDVVSLKQDVHFYYHQYRRARLEALELREELAKSRTIESNETTGHKPSDELILLRAELAELERQRNSDIRDRGSRGIKEVESAVSNMTNFREASIKGVLNGIIEHKSSDEVIALRAQLESPTNTDVKESPGEIEEVSQEGDASSDIQVFNNNPLSTQSFPQSDDSSALTKGTINAETCKTQTLCYPDDAPSFGWFFDAFDYLNVDLGSQYLTLLRYWVDHERKNQWQCSGDYREGFAKFRRPLLCNKWIRNRRYYRYQVDVDKDGCSSAGFTLELWAWWISLQPKWRSLTEDGILAPVKEFDDDLNSLGKHGKYGWVVLLACVKWWGIGLRQHSCDAKEDQTRQWDALVIDMTKILEGLVNGCIYE</sequence>
<feature type="region of interest" description="Disordered" evidence="2">
    <location>
        <begin position="188"/>
        <end position="234"/>
    </location>
</feature>
<organism evidence="3 4">
    <name type="scientific">Lentinula lateritia</name>
    <dbReference type="NCBI Taxonomy" id="40482"/>
    <lineage>
        <taxon>Eukaryota</taxon>
        <taxon>Fungi</taxon>
        <taxon>Dikarya</taxon>
        <taxon>Basidiomycota</taxon>
        <taxon>Agaricomycotina</taxon>
        <taxon>Agaricomycetes</taxon>
        <taxon>Agaricomycetidae</taxon>
        <taxon>Agaricales</taxon>
        <taxon>Marasmiineae</taxon>
        <taxon>Omphalotaceae</taxon>
        <taxon>Lentinula</taxon>
    </lineage>
</organism>
<evidence type="ECO:0000256" key="2">
    <source>
        <dbReference type="SAM" id="MobiDB-lite"/>
    </source>
</evidence>
<evidence type="ECO:0000313" key="4">
    <source>
        <dbReference type="Proteomes" id="UP001150238"/>
    </source>
</evidence>
<keyword evidence="1" id="KW-0175">Coiled coil</keyword>
<reference evidence="3" key="2">
    <citation type="journal article" date="2023" name="Proc. Natl. Acad. Sci. U.S.A.">
        <title>A global phylogenomic analysis of the shiitake genus Lentinula.</title>
        <authorList>
            <person name="Sierra-Patev S."/>
            <person name="Min B."/>
            <person name="Naranjo-Ortiz M."/>
            <person name="Looney B."/>
            <person name="Konkel Z."/>
            <person name="Slot J.C."/>
            <person name="Sakamoto Y."/>
            <person name="Steenwyk J.L."/>
            <person name="Rokas A."/>
            <person name="Carro J."/>
            <person name="Camarero S."/>
            <person name="Ferreira P."/>
            <person name="Molpeceres G."/>
            <person name="Ruiz-Duenas F.J."/>
            <person name="Serrano A."/>
            <person name="Henrissat B."/>
            <person name="Drula E."/>
            <person name="Hughes K.W."/>
            <person name="Mata J.L."/>
            <person name="Ishikawa N.K."/>
            <person name="Vargas-Isla R."/>
            <person name="Ushijima S."/>
            <person name="Smith C.A."/>
            <person name="Donoghue J."/>
            <person name="Ahrendt S."/>
            <person name="Andreopoulos W."/>
            <person name="He G."/>
            <person name="LaButti K."/>
            <person name="Lipzen A."/>
            <person name="Ng V."/>
            <person name="Riley R."/>
            <person name="Sandor L."/>
            <person name="Barry K."/>
            <person name="Martinez A.T."/>
            <person name="Xiao Y."/>
            <person name="Gibbons J.G."/>
            <person name="Terashima K."/>
            <person name="Grigoriev I.V."/>
            <person name="Hibbett D."/>
        </authorList>
    </citation>
    <scope>NUCLEOTIDE SEQUENCE</scope>
    <source>
        <strain evidence="3">Sp2 HRB7682 ss15</strain>
    </source>
</reference>
<feature type="compositionally biased region" description="Polar residues" evidence="2">
    <location>
        <begin position="208"/>
        <end position="234"/>
    </location>
</feature>
<evidence type="ECO:0000256" key="1">
    <source>
        <dbReference type="SAM" id="Coils"/>
    </source>
</evidence>
<protein>
    <submittedName>
        <fullName evidence="3">Uncharacterized protein</fullName>
    </submittedName>
</protein>
<dbReference type="Proteomes" id="UP001150238">
    <property type="component" value="Unassembled WGS sequence"/>
</dbReference>
<comment type="caution">
    <text evidence="3">The sequence shown here is derived from an EMBL/GenBank/DDBJ whole genome shotgun (WGS) entry which is preliminary data.</text>
</comment>
<proteinExistence type="predicted"/>
<feature type="coiled-coil region" evidence="1">
    <location>
        <begin position="32"/>
        <end position="66"/>
    </location>
</feature>
<gene>
    <name evidence="3" type="ORF">C8J55DRAFT_550157</name>
</gene>
<accession>A0A9W9A7H0</accession>